<comment type="caution">
    <text evidence="1">The sequence shown here is derived from an EMBL/GenBank/DDBJ whole genome shotgun (WGS) entry which is preliminary data.</text>
</comment>
<protein>
    <submittedName>
        <fullName evidence="1">Uncharacterized protein</fullName>
    </submittedName>
</protein>
<evidence type="ECO:0000313" key="1">
    <source>
        <dbReference type="EMBL" id="KAF5338970.1"/>
    </source>
</evidence>
<name>A0A8H5CBW5_9AGAR</name>
<dbReference type="OrthoDB" id="3267419at2759"/>
<dbReference type="EMBL" id="JAACJK010000010">
    <property type="protein sequence ID" value="KAF5338970.1"/>
    <property type="molecule type" value="Genomic_DNA"/>
</dbReference>
<gene>
    <name evidence="1" type="ORF">D9611_008809</name>
</gene>
<accession>A0A8H5CBW5</accession>
<evidence type="ECO:0000313" key="2">
    <source>
        <dbReference type="Proteomes" id="UP000541558"/>
    </source>
</evidence>
<organism evidence="1 2">
    <name type="scientific">Ephemerocybe angulata</name>
    <dbReference type="NCBI Taxonomy" id="980116"/>
    <lineage>
        <taxon>Eukaryota</taxon>
        <taxon>Fungi</taxon>
        <taxon>Dikarya</taxon>
        <taxon>Basidiomycota</taxon>
        <taxon>Agaricomycotina</taxon>
        <taxon>Agaricomycetes</taxon>
        <taxon>Agaricomycetidae</taxon>
        <taxon>Agaricales</taxon>
        <taxon>Agaricineae</taxon>
        <taxon>Psathyrellaceae</taxon>
        <taxon>Ephemerocybe</taxon>
    </lineage>
</organism>
<keyword evidence="2" id="KW-1185">Reference proteome</keyword>
<dbReference type="AlphaFoldDB" id="A0A8H5CBW5"/>
<proteinExistence type="predicted"/>
<reference evidence="1 2" key="1">
    <citation type="journal article" date="2020" name="ISME J.">
        <title>Uncovering the hidden diversity of litter-decomposition mechanisms in mushroom-forming fungi.</title>
        <authorList>
            <person name="Floudas D."/>
            <person name="Bentzer J."/>
            <person name="Ahren D."/>
            <person name="Johansson T."/>
            <person name="Persson P."/>
            <person name="Tunlid A."/>
        </authorList>
    </citation>
    <scope>NUCLEOTIDE SEQUENCE [LARGE SCALE GENOMIC DNA]</scope>
    <source>
        <strain evidence="1 2">CBS 175.51</strain>
    </source>
</reference>
<dbReference type="Proteomes" id="UP000541558">
    <property type="component" value="Unassembled WGS sequence"/>
</dbReference>
<sequence length="303" mass="33040">MDFSLSPMSFHNTISKIEHVISTIPWIRRLPSLSRSRLSVDIAFVGSSLRTGCLIDLFTPKEPVVDFTRLLEVLIDNDSTRDIVLDVSHVFEPSSGQSFLVNRKLLRQRLSGIARKGSQDVNLQQPPMTNTLIGELTFVTLFPGSGCKISSDSEIPPELYSAIDSLLGIINFDATPLRVSIALPDNLPLSAAVALAAVILDYPVAYVPSVEAATFSPIFLSGVAVNTYECVLAYAGPDPPTPTSIMKFSAPAVLEEEQPDTLSPRKTTKRLEELFRARLESIGDGSAQMTVICETVTFDRLAL</sequence>